<keyword evidence="1" id="KW-0694">RNA-binding</keyword>
<evidence type="ECO:0000313" key="3">
    <source>
        <dbReference type="EMBL" id="MBW0518278.1"/>
    </source>
</evidence>
<dbReference type="InterPro" id="IPR036397">
    <property type="entry name" value="RNaseH_sf"/>
</dbReference>
<accession>A0A9Q3EG08</accession>
<dbReference type="OrthoDB" id="2273864at2759"/>
<dbReference type="InterPro" id="IPR050951">
    <property type="entry name" value="Retrovirus_Pol_polyprotein"/>
</dbReference>
<keyword evidence="4" id="KW-1185">Reference proteome</keyword>
<dbReference type="Proteomes" id="UP000765509">
    <property type="component" value="Unassembled WGS sequence"/>
</dbReference>
<dbReference type="AlphaFoldDB" id="A0A9Q3EG08"/>
<dbReference type="GO" id="GO:0003723">
    <property type="term" value="F:RNA binding"/>
    <property type="evidence" value="ECO:0007669"/>
    <property type="project" value="UniProtKB-KW"/>
</dbReference>
<name>A0A9Q3EG08_9BASI</name>
<dbReference type="GO" id="GO:0005634">
    <property type="term" value="C:nucleus"/>
    <property type="evidence" value="ECO:0007669"/>
    <property type="project" value="UniProtKB-ARBA"/>
</dbReference>
<dbReference type="Gene3D" id="3.30.420.10">
    <property type="entry name" value="Ribonuclease H-like superfamily/Ribonuclease H"/>
    <property type="match status" value="1"/>
</dbReference>
<dbReference type="PROSITE" id="PS50994">
    <property type="entry name" value="INTEGRASE"/>
    <property type="match status" value="1"/>
</dbReference>
<sequence>MINIQEPSTPWEVVHTNWVTAVPPEGDKIYISCLVIVDRYRRTQIFLPSHKARTAIETDLLIWNRVISHTGLFKNIIGDRDPEFKLALWTNLYKLLGTKLSVSKAYNPQTDGLAERVIQTLEDLIRRFCAYGLELKDSDGFTHDWCTLIQALELAYEMSIHASTGELLKCWKKDRTLNFQLILARKI</sequence>
<dbReference type="PANTHER" id="PTHR37984">
    <property type="entry name" value="PROTEIN CBG26694"/>
    <property type="match status" value="1"/>
</dbReference>
<dbReference type="InterPro" id="IPR001584">
    <property type="entry name" value="Integrase_cat-core"/>
</dbReference>
<dbReference type="EMBL" id="AVOT02026529">
    <property type="protein sequence ID" value="MBW0518278.1"/>
    <property type="molecule type" value="Genomic_DNA"/>
</dbReference>
<reference evidence="3" key="1">
    <citation type="submission" date="2021-03" db="EMBL/GenBank/DDBJ databases">
        <title>Draft genome sequence of rust myrtle Austropuccinia psidii MF-1, a brazilian biotype.</title>
        <authorList>
            <person name="Quecine M.C."/>
            <person name="Pachon D.M.R."/>
            <person name="Bonatelli M.L."/>
            <person name="Correr F.H."/>
            <person name="Franceschini L.M."/>
            <person name="Leite T.F."/>
            <person name="Margarido G.R.A."/>
            <person name="Almeida C.A."/>
            <person name="Ferrarezi J.A."/>
            <person name="Labate C.A."/>
        </authorList>
    </citation>
    <scope>NUCLEOTIDE SEQUENCE</scope>
    <source>
        <strain evidence="3">MF-1</strain>
    </source>
</reference>
<proteinExistence type="predicted"/>
<evidence type="ECO:0000259" key="2">
    <source>
        <dbReference type="PROSITE" id="PS50994"/>
    </source>
</evidence>
<organism evidence="3 4">
    <name type="scientific">Austropuccinia psidii MF-1</name>
    <dbReference type="NCBI Taxonomy" id="1389203"/>
    <lineage>
        <taxon>Eukaryota</taxon>
        <taxon>Fungi</taxon>
        <taxon>Dikarya</taxon>
        <taxon>Basidiomycota</taxon>
        <taxon>Pucciniomycotina</taxon>
        <taxon>Pucciniomycetes</taxon>
        <taxon>Pucciniales</taxon>
        <taxon>Sphaerophragmiaceae</taxon>
        <taxon>Austropuccinia</taxon>
    </lineage>
</organism>
<evidence type="ECO:0000256" key="1">
    <source>
        <dbReference type="ARBA" id="ARBA00022884"/>
    </source>
</evidence>
<protein>
    <recommendedName>
        <fullName evidence="2">Integrase catalytic domain-containing protein</fullName>
    </recommendedName>
</protein>
<gene>
    <name evidence="3" type="ORF">O181_057993</name>
</gene>
<evidence type="ECO:0000313" key="4">
    <source>
        <dbReference type="Proteomes" id="UP000765509"/>
    </source>
</evidence>
<dbReference type="SUPFAM" id="SSF53098">
    <property type="entry name" value="Ribonuclease H-like"/>
    <property type="match status" value="1"/>
</dbReference>
<dbReference type="GO" id="GO:0015074">
    <property type="term" value="P:DNA integration"/>
    <property type="evidence" value="ECO:0007669"/>
    <property type="project" value="InterPro"/>
</dbReference>
<comment type="caution">
    <text evidence="3">The sequence shown here is derived from an EMBL/GenBank/DDBJ whole genome shotgun (WGS) entry which is preliminary data.</text>
</comment>
<dbReference type="PANTHER" id="PTHR37984:SF15">
    <property type="entry name" value="INTEGRASE CATALYTIC DOMAIN-CONTAINING PROTEIN"/>
    <property type="match status" value="1"/>
</dbReference>
<dbReference type="InterPro" id="IPR012337">
    <property type="entry name" value="RNaseH-like_sf"/>
</dbReference>
<feature type="domain" description="Integrase catalytic" evidence="2">
    <location>
        <begin position="6"/>
        <end position="126"/>
    </location>
</feature>